<comment type="caution">
    <text evidence="1">The sequence shown here is derived from an EMBL/GenBank/DDBJ whole genome shotgun (WGS) entry which is preliminary data.</text>
</comment>
<sequence length="84" mass="9621">MKDNKNNDSTNKMGEEKMKELKVFKDGSKKVEIEGIELGINQRGIVIFMSNWLKLNDFITRKIITRMSVKGTIGDAHLILNKLL</sequence>
<dbReference type="AlphaFoldDB" id="A0A0F9LFU7"/>
<protein>
    <submittedName>
        <fullName evidence="1">Uncharacterized protein</fullName>
    </submittedName>
</protein>
<reference evidence="1" key="1">
    <citation type="journal article" date="2015" name="Nature">
        <title>Complex archaea that bridge the gap between prokaryotes and eukaryotes.</title>
        <authorList>
            <person name="Spang A."/>
            <person name="Saw J.H."/>
            <person name="Jorgensen S.L."/>
            <person name="Zaremba-Niedzwiedzka K."/>
            <person name="Martijn J."/>
            <person name="Lind A.E."/>
            <person name="van Eijk R."/>
            <person name="Schleper C."/>
            <person name="Guy L."/>
            <person name="Ettema T.J."/>
        </authorList>
    </citation>
    <scope>NUCLEOTIDE SEQUENCE</scope>
</reference>
<evidence type="ECO:0000313" key="1">
    <source>
        <dbReference type="EMBL" id="KKM63090.1"/>
    </source>
</evidence>
<gene>
    <name evidence="1" type="ORF">LCGC14_1515140</name>
</gene>
<proteinExistence type="predicted"/>
<organism evidence="1">
    <name type="scientific">marine sediment metagenome</name>
    <dbReference type="NCBI Taxonomy" id="412755"/>
    <lineage>
        <taxon>unclassified sequences</taxon>
        <taxon>metagenomes</taxon>
        <taxon>ecological metagenomes</taxon>
    </lineage>
</organism>
<accession>A0A0F9LFU7</accession>
<name>A0A0F9LFU7_9ZZZZ</name>
<dbReference type="EMBL" id="LAZR01011163">
    <property type="protein sequence ID" value="KKM63090.1"/>
    <property type="molecule type" value="Genomic_DNA"/>
</dbReference>